<evidence type="ECO:0000256" key="6">
    <source>
        <dbReference type="ARBA" id="ARBA00022989"/>
    </source>
</evidence>
<evidence type="ECO:0000313" key="9">
    <source>
        <dbReference type="EMBL" id="GAM55269.1"/>
    </source>
</evidence>
<comment type="similarity">
    <text evidence="2">Belongs to the autoinducer-2 exporter (AI-2E) (TC 2.A.86) family.</text>
</comment>
<reference evidence="9 10" key="1">
    <citation type="submission" date="2015-01" db="EMBL/GenBank/DDBJ databases">
        <title>Vibrio sp. C1 JCM 19231 whole genome shotgun sequence.</title>
        <authorList>
            <person name="Sawabe T."/>
            <person name="Meirelles P."/>
            <person name="Feng G."/>
            <person name="Sayaka M."/>
            <person name="Hattori M."/>
            <person name="Ohkuma M."/>
        </authorList>
    </citation>
    <scope>NUCLEOTIDE SEQUENCE [LARGE SCALE GENOMIC DNA]</scope>
    <source>
        <strain evidence="10">JCM 19231</strain>
    </source>
</reference>
<evidence type="ECO:0000256" key="8">
    <source>
        <dbReference type="SAM" id="Phobius"/>
    </source>
</evidence>
<proteinExistence type="inferred from homology"/>
<keyword evidence="10" id="KW-1185">Reference proteome</keyword>
<evidence type="ECO:0000256" key="5">
    <source>
        <dbReference type="ARBA" id="ARBA00022692"/>
    </source>
</evidence>
<feature type="transmembrane region" description="Helical" evidence="8">
    <location>
        <begin position="12"/>
        <end position="29"/>
    </location>
</feature>
<dbReference type="PANTHER" id="PTHR21716:SF67">
    <property type="entry name" value="TRANSPORT PROTEIN YDIK-RELATED"/>
    <property type="match status" value="1"/>
</dbReference>
<sequence length="364" mass="38789">MNSSHDYSKQVIDAFIKIVIIGLLLYWCYEILSPFMLLVIWGAIIATALFPVAKMLEGKFKISQAKASWLLVLCGVLVLVVPTYLVSDSLFTTASDVYDGIQEGSFELKPPSESVKSWPVVGEKVYATLLGLSANLMKALAEYADQVKSVLGTIASSIGSLAGGILQFIISLLISGVFMSNAQACQKAFQQISVRLAGEYGAQFTDIAKATVRSVVQGVIGVAITQAIMAAIGLYLAGIPFAGLWVVAVLIVAIIQLPPIIALIPAIIFAWTTDTTLVASLFTIWCVLVSASDAVLKPMLMGRGTDIPMLVILLGAIGGMAMSGIVGLFVGAVVLAVTHRLFVAWLAQSEVDIEQIEQTKQESE</sequence>
<keyword evidence="4" id="KW-1003">Cell membrane</keyword>
<feature type="transmembrane region" description="Helical" evidence="8">
    <location>
        <begin position="277"/>
        <end position="296"/>
    </location>
</feature>
<evidence type="ECO:0000313" key="10">
    <source>
        <dbReference type="Proteomes" id="UP000031671"/>
    </source>
</evidence>
<dbReference type="Pfam" id="PF01594">
    <property type="entry name" value="AI-2E_transport"/>
    <property type="match status" value="1"/>
</dbReference>
<keyword evidence="3" id="KW-0813">Transport</keyword>
<protein>
    <submittedName>
        <fullName evidence="9">Hypothetical membrane protein</fullName>
    </submittedName>
</protein>
<dbReference type="Proteomes" id="UP000031671">
    <property type="component" value="Unassembled WGS sequence"/>
</dbReference>
<feature type="transmembrane region" description="Helical" evidence="8">
    <location>
        <begin position="215"/>
        <end position="237"/>
    </location>
</feature>
<comment type="caution">
    <text evidence="9">The sequence shown here is derived from an EMBL/GenBank/DDBJ whole genome shotgun (WGS) entry which is preliminary data.</text>
</comment>
<feature type="transmembrane region" description="Helical" evidence="8">
    <location>
        <begin position="150"/>
        <end position="174"/>
    </location>
</feature>
<evidence type="ECO:0000256" key="2">
    <source>
        <dbReference type="ARBA" id="ARBA00009773"/>
    </source>
</evidence>
<feature type="transmembrane region" description="Helical" evidence="8">
    <location>
        <begin position="244"/>
        <end position="271"/>
    </location>
</feature>
<organism evidence="9 10">
    <name type="scientific">Vibrio ishigakensis</name>
    <dbReference type="NCBI Taxonomy" id="1481914"/>
    <lineage>
        <taxon>Bacteria</taxon>
        <taxon>Pseudomonadati</taxon>
        <taxon>Pseudomonadota</taxon>
        <taxon>Gammaproteobacteria</taxon>
        <taxon>Vibrionales</taxon>
        <taxon>Vibrionaceae</taxon>
        <taxon>Vibrio</taxon>
    </lineage>
</organism>
<reference evidence="9 10" key="2">
    <citation type="submission" date="2015-01" db="EMBL/GenBank/DDBJ databases">
        <authorList>
            <consortium name="NBRP consortium"/>
            <person name="Sawabe T."/>
            <person name="Meirelles P."/>
            <person name="Feng G."/>
            <person name="Sayaka M."/>
            <person name="Hattori M."/>
            <person name="Ohkuma M."/>
        </authorList>
    </citation>
    <scope>NUCLEOTIDE SEQUENCE [LARGE SCALE GENOMIC DNA]</scope>
    <source>
        <strain evidence="10">JCM 19231</strain>
    </source>
</reference>
<dbReference type="RefSeq" id="WP_261835964.1">
    <property type="nucleotide sequence ID" value="NZ_AP024882.1"/>
</dbReference>
<dbReference type="GO" id="GO:0005886">
    <property type="term" value="C:plasma membrane"/>
    <property type="evidence" value="ECO:0007669"/>
    <property type="project" value="UniProtKB-SubCell"/>
</dbReference>
<keyword evidence="5 8" id="KW-0812">Transmembrane</keyword>
<accession>A0A0B8NX01</accession>
<dbReference type="InterPro" id="IPR002549">
    <property type="entry name" value="AI-2E-like"/>
</dbReference>
<gene>
    <name evidence="9" type="ORF">JCM19231_5101</name>
</gene>
<feature type="transmembrane region" description="Helical" evidence="8">
    <location>
        <begin position="308"/>
        <end position="337"/>
    </location>
</feature>
<feature type="transmembrane region" description="Helical" evidence="8">
    <location>
        <begin position="35"/>
        <end position="56"/>
    </location>
</feature>
<dbReference type="EMBL" id="BBRZ01000012">
    <property type="protein sequence ID" value="GAM55269.1"/>
    <property type="molecule type" value="Genomic_DNA"/>
</dbReference>
<comment type="subcellular location">
    <subcellularLocation>
        <location evidence="1">Cell membrane</location>
        <topology evidence="1">Multi-pass membrane protein</topology>
    </subcellularLocation>
</comment>
<keyword evidence="7 8" id="KW-0472">Membrane</keyword>
<evidence type="ECO:0000256" key="7">
    <source>
        <dbReference type="ARBA" id="ARBA00023136"/>
    </source>
</evidence>
<evidence type="ECO:0000256" key="1">
    <source>
        <dbReference type="ARBA" id="ARBA00004651"/>
    </source>
</evidence>
<dbReference type="AlphaFoldDB" id="A0A0B8NX01"/>
<name>A0A0B8NX01_9VIBR</name>
<evidence type="ECO:0000256" key="3">
    <source>
        <dbReference type="ARBA" id="ARBA00022448"/>
    </source>
</evidence>
<dbReference type="PANTHER" id="PTHR21716">
    <property type="entry name" value="TRANSMEMBRANE PROTEIN"/>
    <property type="match status" value="1"/>
</dbReference>
<keyword evidence="6 8" id="KW-1133">Transmembrane helix</keyword>
<evidence type="ECO:0000256" key="4">
    <source>
        <dbReference type="ARBA" id="ARBA00022475"/>
    </source>
</evidence>
<feature type="transmembrane region" description="Helical" evidence="8">
    <location>
        <begin position="68"/>
        <end position="86"/>
    </location>
</feature>